<evidence type="ECO:0000313" key="2">
    <source>
        <dbReference type="EMBL" id="PSS37874.1"/>
    </source>
</evidence>
<sequence>MPTRVIQLLPATAIDTRLAFEEVKDFATTDMGRGGPQQWTYRVLHEPLLTEELARLSHAQSQTCVDSVTFQPCPSFDVRSQDRLIVEEWSLFSDTWSFTAVLDGHMNHETVDYVAKHLPYMVRNDLHTRLHATATVSHSSISEVLSQAIIKVDDSIKADFLGLFPYGETTLRNANSEAVGRFVNDGLTGGNRYSRVARVLGGSTVLLTLLRKGTGDLWVANLGDCCAVLGSKERGQWIGTFVNSVHNGDHCEAELQRVRNEHPGEPFCIAENRVLGWLAPTRAIGDTWLNLPSYYTEKVLLHLDAPWLRTESIKRYIPRIITPPYVSKEPDVYHHRLRLDYTEGIVDAFLITCSDGLLDLHNDGRSLKEIANHWVRVAGHAMDQRTVRRNRVNLALALLHDSLGGTDEREISRNLTVEMEERWMDDTTIIVQRFIA</sequence>
<dbReference type="SMART" id="SM00332">
    <property type="entry name" value="PP2Cc"/>
    <property type="match status" value="1"/>
</dbReference>
<dbReference type="Pfam" id="PF00481">
    <property type="entry name" value="PP2C"/>
    <property type="match status" value="1"/>
</dbReference>
<keyword evidence="3" id="KW-1185">Reference proteome</keyword>
<reference evidence="2 3" key="1">
    <citation type="submission" date="2018-02" db="EMBL/GenBank/DDBJ databases">
        <title>Genome sequence of the basidiomycete white-rot fungus Phlebia centrifuga.</title>
        <authorList>
            <person name="Granchi Z."/>
            <person name="Peng M."/>
            <person name="de Vries R.P."/>
            <person name="Hilden K."/>
            <person name="Makela M.R."/>
            <person name="Grigoriev I."/>
            <person name="Riley R."/>
        </authorList>
    </citation>
    <scope>NUCLEOTIDE SEQUENCE [LARGE SCALE GENOMIC DNA]</scope>
    <source>
        <strain evidence="2 3">FBCC195</strain>
    </source>
</reference>
<dbReference type="PANTHER" id="PTHR13832:SF792">
    <property type="entry name" value="GM14286P"/>
    <property type="match status" value="1"/>
</dbReference>
<organism evidence="2 3">
    <name type="scientific">Hermanssonia centrifuga</name>
    <dbReference type="NCBI Taxonomy" id="98765"/>
    <lineage>
        <taxon>Eukaryota</taxon>
        <taxon>Fungi</taxon>
        <taxon>Dikarya</taxon>
        <taxon>Basidiomycota</taxon>
        <taxon>Agaricomycotina</taxon>
        <taxon>Agaricomycetes</taxon>
        <taxon>Polyporales</taxon>
        <taxon>Meruliaceae</taxon>
        <taxon>Hermanssonia</taxon>
    </lineage>
</organism>
<evidence type="ECO:0000313" key="3">
    <source>
        <dbReference type="Proteomes" id="UP000186601"/>
    </source>
</evidence>
<feature type="domain" description="PPM-type phosphatase" evidence="1">
    <location>
        <begin position="72"/>
        <end position="434"/>
    </location>
</feature>
<dbReference type="OrthoDB" id="420076at2759"/>
<dbReference type="GO" id="GO:0004722">
    <property type="term" value="F:protein serine/threonine phosphatase activity"/>
    <property type="evidence" value="ECO:0007669"/>
    <property type="project" value="InterPro"/>
</dbReference>
<dbReference type="Proteomes" id="UP000186601">
    <property type="component" value="Unassembled WGS sequence"/>
</dbReference>
<comment type="caution">
    <text evidence="2">The sequence shown here is derived from an EMBL/GenBank/DDBJ whole genome shotgun (WGS) entry which is preliminary data.</text>
</comment>
<accession>A0A2R6S6F1</accession>
<dbReference type="PANTHER" id="PTHR13832">
    <property type="entry name" value="PROTEIN PHOSPHATASE 2C"/>
    <property type="match status" value="1"/>
</dbReference>
<dbReference type="InterPro" id="IPR001932">
    <property type="entry name" value="PPM-type_phosphatase-like_dom"/>
</dbReference>
<dbReference type="InterPro" id="IPR036457">
    <property type="entry name" value="PPM-type-like_dom_sf"/>
</dbReference>
<evidence type="ECO:0000259" key="1">
    <source>
        <dbReference type="PROSITE" id="PS51746"/>
    </source>
</evidence>
<protein>
    <recommendedName>
        <fullName evidence="1">PPM-type phosphatase domain-containing protein</fullName>
    </recommendedName>
</protein>
<name>A0A2R6S6F1_9APHY</name>
<dbReference type="SUPFAM" id="SSF81606">
    <property type="entry name" value="PP2C-like"/>
    <property type="match status" value="1"/>
</dbReference>
<proteinExistence type="predicted"/>
<dbReference type="Gene3D" id="3.60.40.10">
    <property type="entry name" value="PPM-type phosphatase domain"/>
    <property type="match status" value="1"/>
</dbReference>
<dbReference type="EMBL" id="MLYV02000029">
    <property type="protein sequence ID" value="PSS37874.1"/>
    <property type="molecule type" value="Genomic_DNA"/>
</dbReference>
<dbReference type="PROSITE" id="PS51746">
    <property type="entry name" value="PPM_2"/>
    <property type="match status" value="1"/>
</dbReference>
<dbReference type="CDD" id="cd00143">
    <property type="entry name" value="PP2Cc"/>
    <property type="match status" value="1"/>
</dbReference>
<dbReference type="AlphaFoldDB" id="A0A2R6S6F1"/>
<gene>
    <name evidence="2" type="ORF">PHLCEN_2v342</name>
</gene>
<dbReference type="STRING" id="98765.A0A2R6S6F1"/>
<dbReference type="InterPro" id="IPR015655">
    <property type="entry name" value="PP2C"/>
</dbReference>